<evidence type="ECO:0000313" key="1">
    <source>
        <dbReference type="EMBL" id="KXB91039.1"/>
    </source>
</evidence>
<dbReference type="EMBL" id="LSDT01000042">
    <property type="protein sequence ID" value="KXB91039.1"/>
    <property type="molecule type" value="Genomic_DNA"/>
</dbReference>
<organism evidence="1 2">
    <name type="scientific">Megasphaera hutchinsoni</name>
    <dbReference type="NCBI Taxonomy" id="1588748"/>
    <lineage>
        <taxon>Bacteria</taxon>
        <taxon>Bacillati</taxon>
        <taxon>Bacillota</taxon>
        <taxon>Negativicutes</taxon>
        <taxon>Veillonellales</taxon>
        <taxon>Veillonellaceae</taxon>
        <taxon>Megasphaera</taxon>
    </lineage>
</organism>
<comment type="caution">
    <text evidence="1">The sequence shown here is derived from an EMBL/GenBank/DDBJ whole genome shotgun (WGS) entry which is preliminary data.</text>
</comment>
<dbReference type="Proteomes" id="UP000070160">
    <property type="component" value="Unassembled WGS sequence"/>
</dbReference>
<accession>A0A134CFT7</accession>
<evidence type="ECO:0000313" key="2">
    <source>
        <dbReference type="Proteomes" id="UP000070160"/>
    </source>
</evidence>
<protein>
    <submittedName>
        <fullName evidence="1">Uncharacterized protein</fullName>
    </submittedName>
</protein>
<dbReference type="STRING" id="1588748.HMPREF3182_00861"/>
<sequence length="124" mass="13613">MQKLLQIINDKNTVNIGNNYDNLVHLRNWRIKVAYRGESIATEFVSKNVPPLGFGLSEAAEAQNYPPRHGRILSPQCIAAIKARRECCVNVQGGLGGCIAALVGQQFSGAIVKRFIIRLCTGTF</sequence>
<gene>
    <name evidence="1" type="ORF">HMPREF3182_00861</name>
</gene>
<keyword evidence="2" id="KW-1185">Reference proteome</keyword>
<reference evidence="2" key="1">
    <citation type="submission" date="2016-01" db="EMBL/GenBank/DDBJ databases">
        <authorList>
            <person name="Mitreva M."/>
            <person name="Pepin K.H."/>
            <person name="Mihindukulasuriya K.A."/>
            <person name="Fulton R."/>
            <person name="Fronick C."/>
            <person name="O'Laughlin M."/>
            <person name="Miner T."/>
            <person name="Herter B."/>
            <person name="Rosa B.A."/>
            <person name="Cordes M."/>
            <person name="Tomlinson C."/>
            <person name="Wollam A."/>
            <person name="Palsikar V.B."/>
            <person name="Mardis E.R."/>
            <person name="Wilson R.K."/>
        </authorList>
    </citation>
    <scope>NUCLEOTIDE SEQUENCE [LARGE SCALE GENOMIC DNA]</scope>
    <source>
        <strain evidence="2">KA00182</strain>
    </source>
</reference>
<proteinExistence type="predicted"/>
<name>A0A134CFT7_9FIRM</name>
<dbReference type="AlphaFoldDB" id="A0A134CFT7"/>